<dbReference type="CDD" id="cd09597">
    <property type="entry name" value="M4_TLP"/>
    <property type="match status" value="1"/>
</dbReference>
<evidence type="ECO:0000256" key="4">
    <source>
        <dbReference type="ARBA" id="ARBA00022729"/>
    </source>
</evidence>
<dbReference type="GO" id="GO:0004222">
    <property type="term" value="F:metalloendopeptidase activity"/>
    <property type="evidence" value="ECO:0007669"/>
    <property type="project" value="UniProtKB-UniRule"/>
</dbReference>
<keyword evidence="5 10" id="KW-0378">Hydrolase</keyword>
<evidence type="ECO:0000256" key="2">
    <source>
        <dbReference type="ARBA" id="ARBA00022670"/>
    </source>
</evidence>
<keyword evidence="7 10" id="KW-0482">Metalloprotease</keyword>
<dbReference type="Gene3D" id="2.60.40.10">
    <property type="entry name" value="Immunoglobulins"/>
    <property type="match status" value="1"/>
</dbReference>
<keyword evidence="13" id="KW-1185">Reference proteome</keyword>
<evidence type="ECO:0000256" key="8">
    <source>
        <dbReference type="ARBA" id="ARBA00023145"/>
    </source>
</evidence>
<dbReference type="InterPro" id="IPR050728">
    <property type="entry name" value="Zinc_Metalloprotease_M4"/>
</dbReference>
<evidence type="ECO:0000313" key="12">
    <source>
        <dbReference type="EMBL" id="QDQ74561.1"/>
    </source>
</evidence>
<feature type="chain" id="PRO_5023047836" description="Neutral metalloproteinase" evidence="10">
    <location>
        <begin position="30"/>
        <end position="612"/>
    </location>
</feature>
<dbReference type="SUPFAM" id="SSF55486">
    <property type="entry name" value="Metalloproteases ('zincins'), catalytic domain"/>
    <property type="match status" value="1"/>
</dbReference>
<dbReference type="Pfam" id="PF01447">
    <property type="entry name" value="Peptidase_M4"/>
    <property type="match status" value="1"/>
</dbReference>
<comment type="similarity">
    <text evidence="1 10">Belongs to the peptidase M4 family.</text>
</comment>
<dbReference type="InterPro" id="IPR027268">
    <property type="entry name" value="Peptidase_M4/M1_CTD_sf"/>
</dbReference>
<evidence type="ECO:0000256" key="7">
    <source>
        <dbReference type="ARBA" id="ARBA00023049"/>
    </source>
</evidence>
<dbReference type="InterPro" id="IPR035986">
    <property type="entry name" value="PKD_dom_sf"/>
</dbReference>
<dbReference type="Gene3D" id="3.10.450.40">
    <property type="match status" value="1"/>
</dbReference>
<feature type="active site" description="Proton donor" evidence="9">
    <location>
        <position position="447"/>
    </location>
</feature>
<feature type="active site" evidence="9">
    <location>
        <position position="363"/>
    </location>
</feature>
<dbReference type="InterPro" id="IPR023612">
    <property type="entry name" value="Peptidase_M4"/>
</dbReference>
<dbReference type="SMART" id="SM00089">
    <property type="entry name" value="PKD"/>
    <property type="match status" value="1"/>
</dbReference>
<evidence type="ECO:0000259" key="11">
    <source>
        <dbReference type="PROSITE" id="PS50093"/>
    </source>
</evidence>
<dbReference type="CDD" id="cd00146">
    <property type="entry name" value="PKD"/>
    <property type="match status" value="1"/>
</dbReference>
<feature type="signal peptide" evidence="10">
    <location>
        <begin position="1"/>
        <end position="29"/>
    </location>
</feature>
<evidence type="ECO:0000256" key="6">
    <source>
        <dbReference type="ARBA" id="ARBA00022833"/>
    </source>
</evidence>
<comment type="function">
    <text evidence="10">Extracellular zinc metalloprotease.</text>
</comment>
<dbReference type="InterPro" id="IPR011096">
    <property type="entry name" value="FTP_domain"/>
</dbReference>
<dbReference type="InterPro" id="IPR013783">
    <property type="entry name" value="Ig-like_fold"/>
</dbReference>
<keyword evidence="2 10" id="KW-0645">Protease</keyword>
<comment type="cofactor">
    <cofactor evidence="10">
        <name>Zn(2+)</name>
        <dbReference type="ChEBI" id="CHEBI:29105"/>
    </cofactor>
</comment>
<dbReference type="PANTHER" id="PTHR33794:SF1">
    <property type="entry name" value="BACILLOLYSIN"/>
    <property type="match status" value="1"/>
</dbReference>
<keyword evidence="4 10" id="KW-0732">Signal</keyword>
<dbReference type="InterPro" id="IPR022409">
    <property type="entry name" value="PKD/Chitinase_dom"/>
</dbReference>
<dbReference type="SUPFAM" id="SSF49299">
    <property type="entry name" value="PKD domain"/>
    <property type="match status" value="1"/>
</dbReference>
<dbReference type="OrthoDB" id="5378341at2"/>
<dbReference type="Gene3D" id="3.10.450.490">
    <property type="match status" value="1"/>
</dbReference>
<reference evidence="12 13" key="1">
    <citation type="submission" date="2019-07" db="EMBL/GenBank/DDBJ databases">
        <title>Lysobacter weifangensis sp. nov., isolated from bensulfuron-methyl contaminated farmland soil.</title>
        <authorList>
            <person name="Zhao H."/>
        </authorList>
    </citation>
    <scope>NUCLEOTIDE SEQUENCE [LARGE SCALE GENOMIC DNA]</scope>
    <source>
        <strain evidence="12 13">CC-Bw-6</strain>
    </source>
</reference>
<evidence type="ECO:0000313" key="13">
    <source>
        <dbReference type="Proteomes" id="UP000315891"/>
    </source>
</evidence>
<keyword evidence="6 10" id="KW-0862">Zinc</keyword>
<dbReference type="Gene3D" id="1.10.390.10">
    <property type="entry name" value="Neutral Protease Domain 2"/>
    <property type="match status" value="1"/>
</dbReference>
<dbReference type="Gene3D" id="3.10.170.10">
    <property type="match status" value="1"/>
</dbReference>
<protein>
    <recommendedName>
        <fullName evidence="10">Neutral metalloproteinase</fullName>
        <ecNumber evidence="10">3.4.24.-</ecNumber>
    </recommendedName>
</protein>
<dbReference type="Proteomes" id="UP000315891">
    <property type="component" value="Chromosome"/>
</dbReference>
<dbReference type="PANTHER" id="PTHR33794">
    <property type="entry name" value="BACILLOLYSIN"/>
    <property type="match status" value="1"/>
</dbReference>
<evidence type="ECO:0000256" key="10">
    <source>
        <dbReference type="RuleBase" id="RU366073"/>
    </source>
</evidence>
<dbReference type="PROSITE" id="PS50093">
    <property type="entry name" value="PKD"/>
    <property type="match status" value="1"/>
</dbReference>
<dbReference type="GO" id="GO:0046872">
    <property type="term" value="F:metal ion binding"/>
    <property type="evidence" value="ECO:0007669"/>
    <property type="project" value="UniProtKB-UniRule"/>
</dbReference>
<keyword evidence="8" id="KW-0865">Zymogen</keyword>
<dbReference type="PRINTS" id="PR00730">
    <property type="entry name" value="THERMOLYSIN"/>
</dbReference>
<keyword evidence="3" id="KW-0479">Metal-binding</keyword>
<evidence type="ECO:0000256" key="9">
    <source>
        <dbReference type="PIRSR" id="PIRSR623612-1"/>
    </source>
</evidence>
<dbReference type="InterPro" id="IPR000601">
    <property type="entry name" value="PKD_dom"/>
</dbReference>
<dbReference type="InterPro" id="IPR001570">
    <property type="entry name" value="Peptidase_M4_C_domain"/>
</dbReference>
<dbReference type="Pfam" id="PF07504">
    <property type="entry name" value="FTP"/>
    <property type="match status" value="1"/>
</dbReference>
<feature type="domain" description="PKD" evidence="11">
    <location>
        <begin position="534"/>
        <end position="612"/>
    </location>
</feature>
<evidence type="ECO:0000256" key="1">
    <source>
        <dbReference type="ARBA" id="ARBA00009388"/>
    </source>
</evidence>
<dbReference type="AlphaFoldDB" id="A0A516V7S8"/>
<dbReference type="Pfam" id="PF18911">
    <property type="entry name" value="PKD_4"/>
    <property type="match status" value="1"/>
</dbReference>
<accession>A0A516V7S8</accession>
<dbReference type="EC" id="3.4.24.-" evidence="10"/>
<name>A0A516V7S8_9GAMM</name>
<evidence type="ECO:0000256" key="3">
    <source>
        <dbReference type="ARBA" id="ARBA00022723"/>
    </source>
</evidence>
<gene>
    <name evidence="12" type="ORF">FNZ56_12055</name>
</gene>
<dbReference type="InterPro" id="IPR013856">
    <property type="entry name" value="Peptidase_M4_domain"/>
</dbReference>
<dbReference type="GO" id="GO:0005576">
    <property type="term" value="C:extracellular region"/>
    <property type="evidence" value="ECO:0007669"/>
    <property type="project" value="UniProtKB-SubCell"/>
</dbReference>
<comment type="subcellular location">
    <subcellularLocation>
        <location evidence="10">Secreted</location>
    </subcellularLocation>
</comment>
<organism evidence="12 13">
    <name type="scientific">Pseudoluteimonas lycopersici</name>
    <dbReference type="NCBI Taxonomy" id="1324796"/>
    <lineage>
        <taxon>Bacteria</taxon>
        <taxon>Pseudomonadati</taxon>
        <taxon>Pseudomonadota</taxon>
        <taxon>Gammaproteobacteria</taxon>
        <taxon>Lysobacterales</taxon>
        <taxon>Lysobacteraceae</taxon>
        <taxon>Pseudoluteimonas</taxon>
    </lineage>
</organism>
<evidence type="ECO:0000256" key="5">
    <source>
        <dbReference type="ARBA" id="ARBA00022801"/>
    </source>
</evidence>
<proteinExistence type="inferred from homology"/>
<sequence>MSNCTLSGLRPRALAVAVTLCCIAPAAMAAGRQDLQNANLAQLQARYSSFVAANGTPGMAHARHERLLNMDSESNLLLSTRHSDFGKRNTRYEQTFRGIPVYGENVIVSENAKTGRVEALFGRMVTGLQNEIPATPIRVTGAQALGIARSAALGSVAPNAHKSRLMIYVDDDGHAHRAHVVQLSANLRSGPTAPLVIVDADSGKVLLKRENFQTDAVGTGPGGNQKTGQYEYGTDFGFMDVGVSGSTCTMLTSKVKTVDLNHASRNPNSSDPAFSYTCPRHTGDTINGGYSPLNDAHYFGGVVFDMYSDYMNAAPLTVILTLGVHYGTNYENAGWNPATSTMIFGDGRTTFYPLVGLDVLGHEVSHGYTSQNSNLNYDSGQSGGMNESFSDIAGEAAEYFMTGTNDFLVGEEIFKGNGALRYMCDPTQDGISIDNAADMPRRGMDNHYSSGVQNKAFCNLAKSPGWNTKTAFQAFARANRDYWTPTTQWNDGACGVQRAAVDMGMDGQQVVAAFATVGVTPTGTGCGGGGSNNPPVASFTVKQLGKFVQVTSTSTDSDGTIVSVKWDSGDGRTSTKTPLTYKYASSGTYTVTLTVTDDDGATSSTSKSVTIP</sequence>
<dbReference type="EMBL" id="CP041742">
    <property type="protein sequence ID" value="QDQ74561.1"/>
    <property type="molecule type" value="Genomic_DNA"/>
</dbReference>
<dbReference type="GO" id="GO:0006508">
    <property type="term" value="P:proteolysis"/>
    <property type="evidence" value="ECO:0007669"/>
    <property type="project" value="UniProtKB-KW"/>
</dbReference>
<keyword evidence="10" id="KW-0964">Secreted</keyword>
<dbReference type="Pfam" id="PF02868">
    <property type="entry name" value="Peptidase_M4_C"/>
    <property type="match status" value="1"/>
</dbReference>